<gene>
    <name evidence="3" type="ORF">D3Z33_01440</name>
</gene>
<dbReference type="InterPro" id="IPR054331">
    <property type="entry name" value="LiaF_TM"/>
</dbReference>
<dbReference type="PANTHER" id="PTHR40763:SF5">
    <property type="entry name" value="MEMBRANE PROTEIN"/>
    <property type="match status" value="1"/>
</dbReference>
<dbReference type="OrthoDB" id="3636235at2"/>
<keyword evidence="1" id="KW-0812">Transmembrane</keyword>
<feature type="transmembrane region" description="Helical" evidence="1">
    <location>
        <begin position="57"/>
        <end position="74"/>
    </location>
</feature>
<feature type="transmembrane region" description="Helical" evidence="1">
    <location>
        <begin position="5"/>
        <end position="21"/>
    </location>
</feature>
<dbReference type="Proteomes" id="UP000467132">
    <property type="component" value="Unassembled WGS sequence"/>
</dbReference>
<dbReference type="AlphaFoldDB" id="A0A845QYQ0"/>
<dbReference type="EMBL" id="QXXA01000003">
    <property type="protein sequence ID" value="NBI05513.1"/>
    <property type="molecule type" value="Genomic_DNA"/>
</dbReference>
<reference evidence="3 4" key="1">
    <citation type="submission" date="2018-08" db="EMBL/GenBank/DDBJ databases">
        <title>Murine metabolic-syndrome-specific gut microbial biobank.</title>
        <authorList>
            <person name="Liu C."/>
        </authorList>
    </citation>
    <scope>NUCLEOTIDE SEQUENCE [LARGE SCALE GENOMIC DNA]</scope>
    <source>
        <strain evidence="3 4">583</strain>
    </source>
</reference>
<evidence type="ECO:0000259" key="2">
    <source>
        <dbReference type="Pfam" id="PF22570"/>
    </source>
</evidence>
<comment type="caution">
    <text evidence="3">The sequence shown here is derived from an EMBL/GenBank/DDBJ whole genome shotgun (WGS) entry which is preliminary data.</text>
</comment>
<proteinExistence type="predicted"/>
<protein>
    <recommendedName>
        <fullName evidence="2">LiaF transmembrane domain-containing protein</fullName>
    </recommendedName>
</protein>
<dbReference type="Pfam" id="PF22570">
    <property type="entry name" value="LiaF-TM"/>
    <property type="match status" value="1"/>
</dbReference>
<accession>A0A845QYQ0</accession>
<evidence type="ECO:0000313" key="4">
    <source>
        <dbReference type="Proteomes" id="UP000467132"/>
    </source>
</evidence>
<name>A0A845QYQ0_9CLOT</name>
<organism evidence="3 4">
    <name type="scientific">Senegalia massiliensis</name>
    <dbReference type="NCBI Taxonomy" id="1720316"/>
    <lineage>
        <taxon>Bacteria</taxon>
        <taxon>Bacillati</taxon>
        <taxon>Bacillota</taxon>
        <taxon>Clostridia</taxon>
        <taxon>Eubacteriales</taxon>
        <taxon>Clostridiaceae</taxon>
        <taxon>Senegalia</taxon>
    </lineage>
</organism>
<dbReference type="RefSeq" id="WP_160196025.1">
    <property type="nucleotide sequence ID" value="NZ_QXXA01000003.1"/>
</dbReference>
<feature type="transmembrane region" description="Helical" evidence="1">
    <location>
        <begin position="33"/>
        <end position="50"/>
    </location>
</feature>
<keyword evidence="4" id="KW-1185">Reference proteome</keyword>
<evidence type="ECO:0000313" key="3">
    <source>
        <dbReference type="EMBL" id="NBI05513.1"/>
    </source>
</evidence>
<evidence type="ECO:0000256" key="1">
    <source>
        <dbReference type="SAM" id="Phobius"/>
    </source>
</evidence>
<feature type="transmembrane region" description="Helical" evidence="1">
    <location>
        <begin position="80"/>
        <end position="100"/>
    </location>
</feature>
<keyword evidence="1" id="KW-1133">Transmembrane helix</keyword>
<sequence>MNRKIIGVIIILIGIVLFLNSNDILDLDIGNFIFTYWPIVLIGSGLFSLITNKSSKVGGAIVLIIGILFQLRNLDLFDVFNYLEFWPIIIIVVGISLIFPSKDKWNKDERGTIRPVAIFSGLNLKNTSNNFKGGSATVLFGGIDLDLREATINNDELATIDLFIAFGGLDIFVPEGWNVEVKGLPLFGGWDNETKNKGNKNLPKLRVNCIVLFGGFDIKDYGNS</sequence>
<keyword evidence="1" id="KW-0472">Membrane</keyword>
<feature type="domain" description="LiaF transmembrane" evidence="2">
    <location>
        <begin position="5"/>
        <end position="104"/>
    </location>
</feature>
<dbReference type="PANTHER" id="PTHR40763">
    <property type="entry name" value="MEMBRANE PROTEIN-RELATED"/>
    <property type="match status" value="1"/>
</dbReference>